<protein>
    <submittedName>
        <fullName evidence="2">Uncharacterized protein</fullName>
    </submittedName>
</protein>
<comment type="caution">
    <text evidence="2">The sequence shown here is derived from an EMBL/GenBank/DDBJ whole genome shotgun (WGS) entry which is preliminary data.</text>
</comment>
<dbReference type="OrthoDB" id="2378356at2759"/>
<evidence type="ECO:0000313" key="2">
    <source>
        <dbReference type="EMBL" id="RIB23287.1"/>
    </source>
</evidence>
<proteinExistence type="predicted"/>
<keyword evidence="1" id="KW-0732">Signal</keyword>
<feature type="signal peptide" evidence="1">
    <location>
        <begin position="1"/>
        <end position="22"/>
    </location>
</feature>
<feature type="chain" id="PRO_5017343091" evidence="1">
    <location>
        <begin position="23"/>
        <end position="238"/>
    </location>
</feature>
<sequence>MVKLEILSIFAILLFSASCSFAGDPSDSCICNSGGSLFDLPSLDMIPTKVGNYEFPKSIEIPQNITPPADQEFKFYLVCSGYSWHRCVNKTWIFEESRALFFNNEEDISCYPRSASAVTVKNAAAPQGTVSLGIGSIIPEYDTSRLITTAIVTIPKSNKNDIPLGLEKTSNNAGKGAFEDVTYIVRPKTKGGNTPTIPCGNEQFPEGYIHSRPFILYNLFYHPKKGSSKVYRRSYRQQ</sequence>
<reference evidence="2 3" key="1">
    <citation type="submission" date="2018-06" db="EMBL/GenBank/DDBJ databases">
        <title>Comparative genomics reveals the genomic features of Rhizophagus irregularis, R. cerebriforme, R. diaphanum and Gigaspora rosea, and their symbiotic lifestyle signature.</title>
        <authorList>
            <person name="Morin E."/>
            <person name="San Clemente H."/>
            <person name="Chen E.C.H."/>
            <person name="De La Providencia I."/>
            <person name="Hainaut M."/>
            <person name="Kuo A."/>
            <person name="Kohler A."/>
            <person name="Murat C."/>
            <person name="Tang N."/>
            <person name="Roy S."/>
            <person name="Loubradou J."/>
            <person name="Henrissat B."/>
            <person name="Grigoriev I.V."/>
            <person name="Corradi N."/>
            <person name="Roux C."/>
            <person name="Martin F.M."/>
        </authorList>
    </citation>
    <scope>NUCLEOTIDE SEQUENCE [LARGE SCALE GENOMIC DNA]</scope>
    <source>
        <strain evidence="2 3">DAOM 194757</strain>
    </source>
</reference>
<evidence type="ECO:0000256" key="1">
    <source>
        <dbReference type="SAM" id="SignalP"/>
    </source>
</evidence>
<gene>
    <name evidence="2" type="ORF">C2G38_2139832</name>
</gene>
<keyword evidence="3" id="KW-1185">Reference proteome</keyword>
<dbReference type="Proteomes" id="UP000266673">
    <property type="component" value="Unassembled WGS sequence"/>
</dbReference>
<dbReference type="AlphaFoldDB" id="A0A397VPS3"/>
<dbReference type="PROSITE" id="PS51257">
    <property type="entry name" value="PROKAR_LIPOPROTEIN"/>
    <property type="match status" value="1"/>
</dbReference>
<accession>A0A397VPS3</accession>
<evidence type="ECO:0000313" key="3">
    <source>
        <dbReference type="Proteomes" id="UP000266673"/>
    </source>
</evidence>
<name>A0A397VPS3_9GLOM</name>
<organism evidence="2 3">
    <name type="scientific">Gigaspora rosea</name>
    <dbReference type="NCBI Taxonomy" id="44941"/>
    <lineage>
        <taxon>Eukaryota</taxon>
        <taxon>Fungi</taxon>
        <taxon>Fungi incertae sedis</taxon>
        <taxon>Mucoromycota</taxon>
        <taxon>Glomeromycotina</taxon>
        <taxon>Glomeromycetes</taxon>
        <taxon>Diversisporales</taxon>
        <taxon>Gigasporaceae</taxon>
        <taxon>Gigaspora</taxon>
    </lineage>
</organism>
<dbReference type="EMBL" id="QKWP01000269">
    <property type="protein sequence ID" value="RIB23287.1"/>
    <property type="molecule type" value="Genomic_DNA"/>
</dbReference>